<feature type="region of interest" description="Disordered" evidence="1">
    <location>
        <begin position="136"/>
        <end position="164"/>
    </location>
</feature>
<evidence type="ECO:0000256" key="1">
    <source>
        <dbReference type="SAM" id="MobiDB-lite"/>
    </source>
</evidence>
<feature type="compositionally biased region" description="Pro residues" evidence="1">
    <location>
        <begin position="238"/>
        <end position="254"/>
    </location>
</feature>
<feature type="region of interest" description="Disordered" evidence="1">
    <location>
        <begin position="223"/>
        <end position="299"/>
    </location>
</feature>
<comment type="caution">
    <text evidence="3">The sequence shown here is derived from an EMBL/GenBank/DDBJ whole genome shotgun (WGS) entry which is preliminary data.</text>
</comment>
<accession>A0ABW1AFG5</accession>
<protein>
    <submittedName>
        <fullName evidence="3">Uncharacterized protein</fullName>
    </submittedName>
</protein>
<evidence type="ECO:0000313" key="3">
    <source>
        <dbReference type="EMBL" id="MFC5753302.1"/>
    </source>
</evidence>
<keyword evidence="2" id="KW-0472">Membrane</keyword>
<keyword evidence="2" id="KW-1133">Transmembrane helix</keyword>
<reference evidence="4" key="1">
    <citation type="journal article" date="2019" name="Int. J. Syst. Evol. Microbiol.">
        <title>The Global Catalogue of Microorganisms (GCM) 10K type strain sequencing project: providing services to taxonomists for standard genome sequencing and annotation.</title>
        <authorList>
            <consortium name="The Broad Institute Genomics Platform"/>
            <consortium name="The Broad Institute Genome Sequencing Center for Infectious Disease"/>
            <person name="Wu L."/>
            <person name="Ma J."/>
        </authorList>
    </citation>
    <scope>NUCLEOTIDE SEQUENCE [LARGE SCALE GENOMIC DNA]</scope>
    <source>
        <strain evidence="4">KCTC 42087</strain>
    </source>
</reference>
<gene>
    <name evidence="3" type="ORF">ACFPZN_47450</name>
</gene>
<name>A0ABW1AFG5_9ACTN</name>
<feature type="transmembrane region" description="Helical" evidence="2">
    <location>
        <begin position="7"/>
        <end position="28"/>
    </location>
</feature>
<feature type="compositionally biased region" description="Basic and acidic residues" evidence="1">
    <location>
        <begin position="290"/>
        <end position="299"/>
    </location>
</feature>
<sequence>MSSGARHGLGAVIGLVVTPLIALSLMYATHRAGLYTRNFMDPPWSDRLISTGLFLFAALLLGLVMGSRLSPLASLIPGLAFASIGLLWMAAPIFSAQHTLGVLPREFDRAYMVLAPYGVLLVLGAALLVASLPPSRWRGARAPSRPSRHGAPGAPMGPGLPPPQGAVPGGAVGAVPGGAVGAVPGGAVGAVPGGAVGAVPGGAVGAVPGGAVGAVPGGAAGAVPQPQPYGPPQGAVPFAPPGGQAPPAGPPASRPPSGAVPFGSDDERPEPQRGSGGQQPGEWTQMYGGDDLRGGQDKR</sequence>
<dbReference type="Proteomes" id="UP001596074">
    <property type="component" value="Unassembled WGS sequence"/>
</dbReference>
<dbReference type="EMBL" id="JBHSON010000108">
    <property type="protein sequence ID" value="MFC5753302.1"/>
    <property type="molecule type" value="Genomic_DNA"/>
</dbReference>
<keyword evidence="4" id="KW-1185">Reference proteome</keyword>
<organism evidence="3 4">
    <name type="scientific">Actinomadura rugatobispora</name>
    <dbReference type="NCBI Taxonomy" id="1994"/>
    <lineage>
        <taxon>Bacteria</taxon>
        <taxon>Bacillati</taxon>
        <taxon>Actinomycetota</taxon>
        <taxon>Actinomycetes</taxon>
        <taxon>Streptosporangiales</taxon>
        <taxon>Thermomonosporaceae</taxon>
        <taxon>Actinomadura</taxon>
    </lineage>
</organism>
<evidence type="ECO:0000313" key="4">
    <source>
        <dbReference type="Proteomes" id="UP001596074"/>
    </source>
</evidence>
<feature type="transmembrane region" description="Helical" evidence="2">
    <location>
        <begin position="48"/>
        <end position="65"/>
    </location>
</feature>
<proteinExistence type="predicted"/>
<dbReference type="RefSeq" id="WP_378290183.1">
    <property type="nucleotide sequence ID" value="NZ_JBHSON010000108.1"/>
</dbReference>
<keyword evidence="2" id="KW-0812">Transmembrane</keyword>
<feature type="transmembrane region" description="Helical" evidence="2">
    <location>
        <begin position="72"/>
        <end position="91"/>
    </location>
</feature>
<evidence type="ECO:0000256" key="2">
    <source>
        <dbReference type="SAM" id="Phobius"/>
    </source>
</evidence>
<feature type="transmembrane region" description="Helical" evidence="2">
    <location>
        <begin position="111"/>
        <end position="132"/>
    </location>
</feature>